<dbReference type="PANTHER" id="PTHR45648:SF106">
    <property type="entry name" value="ANTHER-SPECIFIC PROLINE-RICH PROTEIN APG"/>
    <property type="match status" value="1"/>
</dbReference>
<keyword evidence="6" id="KW-1185">Reference proteome</keyword>
<evidence type="ECO:0000256" key="3">
    <source>
        <dbReference type="ARBA" id="ARBA00022963"/>
    </source>
</evidence>
<evidence type="ECO:0000256" key="1">
    <source>
        <dbReference type="ARBA" id="ARBA00008668"/>
    </source>
</evidence>
<dbReference type="GO" id="GO:0016788">
    <property type="term" value="F:hydrolase activity, acting on ester bonds"/>
    <property type="evidence" value="ECO:0007669"/>
    <property type="project" value="InterPro"/>
</dbReference>
<evidence type="ECO:0000256" key="4">
    <source>
        <dbReference type="SAM" id="SignalP"/>
    </source>
</evidence>
<dbReference type="SUPFAM" id="SSF52266">
    <property type="entry name" value="SGNH hydrolase"/>
    <property type="match status" value="1"/>
</dbReference>
<evidence type="ECO:0000313" key="5">
    <source>
        <dbReference type="EMBL" id="KAF9604149.1"/>
    </source>
</evidence>
<evidence type="ECO:0000256" key="2">
    <source>
        <dbReference type="ARBA" id="ARBA00022801"/>
    </source>
</evidence>
<comment type="caution">
    <text evidence="5">The sequence shown here is derived from an EMBL/GenBank/DDBJ whole genome shotgun (WGS) entry which is preliminary data.</text>
</comment>
<proteinExistence type="inferred from homology"/>
<dbReference type="Pfam" id="PF00657">
    <property type="entry name" value="Lipase_GDSL"/>
    <property type="match status" value="1"/>
</dbReference>
<dbReference type="GO" id="GO:0016042">
    <property type="term" value="P:lipid catabolic process"/>
    <property type="evidence" value="ECO:0007669"/>
    <property type="project" value="UniProtKB-KW"/>
</dbReference>
<gene>
    <name evidence="5" type="ORF">IFM89_002824</name>
</gene>
<comment type="similarity">
    <text evidence="1">Belongs to the 'GDSL' lipolytic enzyme family.</text>
</comment>
<dbReference type="PANTHER" id="PTHR45648">
    <property type="entry name" value="GDSL LIPASE/ACYLHYDROLASE FAMILY PROTEIN (AFU_ORTHOLOGUE AFUA_4G14700)"/>
    <property type="match status" value="1"/>
</dbReference>
<evidence type="ECO:0008006" key="7">
    <source>
        <dbReference type="Google" id="ProtNLM"/>
    </source>
</evidence>
<dbReference type="CDD" id="cd01837">
    <property type="entry name" value="SGNH_plant_lipase_like"/>
    <property type="match status" value="1"/>
</dbReference>
<keyword evidence="3" id="KW-0442">Lipid degradation</keyword>
<feature type="chain" id="PRO_5032803363" description="GDSL esterase/lipase" evidence="4">
    <location>
        <begin position="23"/>
        <end position="362"/>
    </location>
</feature>
<dbReference type="InterPro" id="IPR035669">
    <property type="entry name" value="SGNH_plant_lipase-like"/>
</dbReference>
<protein>
    <recommendedName>
        <fullName evidence="7">GDSL esterase/lipase</fullName>
    </recommendedName>
</protein>
<keyword evidence="2" id="KW-0378">Hydrolase</keyword>
<reference evidence="5 6" key="1">
    <citation type="submission" date="2020-10" db="EMBL/GenBank/DDBJ databases">
        <title>The Coptis chinensis genome and diversification of protoberbering-type alkaloids.</title>
        <authorList>
            <person name="Wang B."/>
            <person name="Shu S."/>
            <person name="Song C."/>
            <person name="Liu Y."/>
        </authorList>
    </citation>
    <scope>NUCLEOTIDE SEQUENCE [LARGE SCALE GENOMIC DNA]</scope>
    <source>
        <strain evidence="5">HL-2020</strain>
        <tissue evidence="5">Leaf</tissue>
    </source>
</reference>
<dbReference type="Gene3D" id="3.40.50.1110">
    <property type="entry name" value="SGNH hydrolase"/>
    <property type="match status" value="1"/>
</dbReference>
<dbReference type="InterPro" id="IPR036514">
    <property type="entry name" value="SGNH_hydro_sf"/>
</dbReference>
<dbReference type="OrthoDB" id="1600564at2759"/>
<dbReference type="InterPro" id="IPR001087">
    <property type="entry name" value="GDSL"/>
</dbReference>
<dbReference type="InterPro" id="IPR051058">
    <property type="entry name" value="GDSL_Est/Lipase"/>
</dbReference>
<feature type="signal peptide" evidence="4">
    <location>
        <begin position="1"/>
        <end position="22"/>
    </location>
</feature>
<organism evidence="5 6">
    <name type="scientific">Coptis chinensis</name>
    <dbReference type="NCBI Taxonomy" id="261450"/>
    <lineage>
        <taxon>Eukaryota</taxon>
        <taxon>Viridiplantae</taxon>
        <taxon>Streptophyta</taxon>
        <taxon>Embryophyta</taxon>
        <taxon>Tracheophyta</taxon>
        <taxon>Spermatophyta</taxon>
        <taxon>Magnoliopsida</taxon>
        <taxon>Ranunculales</taxon>
        <taxon>Ranunculaceae</taxon>
        <taxon>Coptidoideae</taxon>
        <taxon>Coptis</taxon>
    </lineage>
</organism>
<dbReference type="EMBL" id="JADFTS010000005">
    <property type="protein sequence ID" value="KAF9604149.1"/>
    <property type="molecule type" value="Genomic_DNA"/>
</dbReference>
<keyword evidence="3" id="KW-0443">Lipid metabolism</keyword>
<dbReference type="Proteomes" id="UP000631114">
    <property type="component" value="Unassembled WGS sequence"/>
</dbReference>
<keyword evidence="4" id="KW-0732">Signal</keyword>
<evidence type="ECO:0000313" key="6">
    <source>
        <dbReference type="Proteomes" id="UP000631114"/>
    </source>
</evidence>
<dbReference type="AlphaFoldDB" id="A0A835LUU5"/>
<name>A0A835LUU5_9MAGN</name>
<accession>A0A835LUU5</accession>
<sequence>MAQHYVSLLFLFFTFTFTCSMAAKMVPAVFVFGDSLVDVGNNNYLTLSIAKANFPHNGVDFPGKKATGRFSNGRNAADFLAEKLGLPSSPPYLSLTSASNNSNAFLGGVSFASGGARILDPTDSLFKQSIHLSKQVEYYATVYANLVEQLGTVEAQKYFSKSLYAIVIGGNDILKYFGASDVQPKSTTPQELVDSMTLMMTGYLKRLYNLGARKFLVVGIPAVGCCPFQRNQNKTGGGCKEESNYWCNKYNEGAKSMLQAMKTEFKDINYAFSDSYNILLNFIQKPANYGFTEVKAACCGLGNLNADVPCSPISQYCPKRTDHVFWDLFHPTEATVKIFIDTIFDGSQPYVSPVNVRQLVAL</sequence>